<evidence type="ECO:0000313" key="1">
    <source>
        <dbReference type="EMBL" id="EFC37573.1"/>
    </source>
</evidence>
<evidence type="ECO:0000313" key="2">
    <source>
        <dbReference type="Proteomes" id="UP000006671"/>
    </source>
</evidence>
<dbReference type="GeneID" id="8863167"/>
<proteinExistence type="predicted"/>
<name>D2W089_NAEGR</name>
<accession>D2W089</accession>
<dbReference type="VEuPathDB" id="AmoebaDB:NAEGRDRAFT_74772"/>
<protein>
    <submittedName>
        <fullName evidence="1">Predicted protein</fullName>
    </submittedName>
</protein>
<dbReference type="InParanoid" id="D2W089"/>
<keyword evidence="2" id="KW-1185">Reference proteome</keyword>
<reference evidence="1 2" key="1">
    <citation type="journal article" date="2010" name="Cell">
        <title>The genome of Naegleria gruberi illuminates early eukaryotic versatility.</title>
        <authorList>
            <person name="Fritz-Laylin L.K."/>
            <person name="Prochnik S.E."/>
            <person name="Ginger M.L."/>
            <person name="Dacks J.B."/>
            <person name="Carpenter M.L."/>
            <person name="Field M.C."/>
            <person name="Kuo A."/>
            <person name="Paredez A."/>
            <person name="Chapman J."/>
            <person name="Pham J."/>
            <person name="Shu S."/>
            <person name="Neupane R."/>
            <person name="Cipriano M."/>
            <person name="Mancuso J."/>
            <person name="Tu H."/>
            <person name="Salamov A."/>
            <person name="Lindquist E."/>
            <person name="Shapiro H."/>
            <person name="Lucas S."/>
            <person name="Grigoriev I.V."/>
            <person name="Cande W.Z."/>
            <person name="Fulton C."/>
            <person name="Rokhsar D.S."/>
            <person name="Dawson S.C."/>
        </authorList>
    </citation>
    <scope>NUCLEOTIDE SEQUENCE [LARGE SCALE GENOMIC DNA]</scope>
    <source>
        <strain evidence="1 2">NEG-M</strain>
    </source>
</reference>
<dbReference type="RefSeq" id="XP_002670317.1">
    <property type="nucleotide sequence ID" value="XM_002670271.1"/>
</dbReference>
<dbReference type="Proteomes" id="UP000006671">
    <property type="component" value="Unassembled WGS sequence"/>
</dbReference>
<gene>
    <name evidence="1" type="ORF">NAEGRDRAFT_74772</name>
</gene>
<dbReference type="AlphaFoldDB" id="D2W089"/>
<dbReference type="KEGG" id="ngr:NAEGRDRAFT_74772"/>
<organism evidence="2">
    <name type="scientific">Naegleria gruberi</name>
    <name type="common">Amoeba</name>
    <dbReference type="NCBI Taxonomy" id="5762"/>
    <lineage>
        <taxon>Eukaryota</taxon>
        <taxon>Discoba</taxon>
        <taxon>Heterolobosea</taxon>
        <taxon>Tetramitia</taxon>
        <taxon>Eutetramitia</taxon>
        <taxon>Vahlkampfiidae</taxon>
        <taxon>Naegleria</taxon>
    </lineage>
</organism>
<dbReference type="EMBL" id="GG738917">
    <property type="protein sequence ID" value="EFC37573.1"/>
    <property type="molecule type" value="Genomic_DNA"/>
</dbReference>
<sequence>MKQQGTSEEFRRLVGKLNKHMKRAIEKKSYNLEVNRICRYIRTFFDHKDNLEYTESLRQQFIRLIAECKGKKKPKLLKIIVKVLQGLFTAASNQRILEIFIRSFRSQHFYDRMTDVISTISFKYLTKFQVQIRELIAVVDKISLAFDLQDCKQADCHNNDATHLAEVIPIQHSISIQPPPPLIQQKIQANNDSVQIYENPPII</sequence>